<evidence type="ECO:0000313" key="6">
    <source>
        <dbReference type="Proteomes" id="UP000295636"/>
    </source>
</evidence>
<feature type="domain" description="CHY-type" evidence="4">
    <location>
        <begin position="31"/>
        <end position="112"/>
    </location>
</feature>
<dbReference type="SUPFAM" id="SSF161219">
    <property type="entry name" value="CHY zinc finger-like"/>
    <property type="match status" value="1"/>
</dbReference>
<organism evidence="5 6">
    <name type="scientific">Paenibacillus piri</name>
    <dbReference type="NCBI Taxonomy" id="2547395"/>
    <lineage>
        <taxon>Bacteria</taxon>
        <taxon>Bacillati</taxon>
        <taxon>Bacillota</taxon>
        <taxon>Bacilli</taxon>
        <taxon>Bacillales</taxon>
        <taxon>Paenibacillaceae</taxon>
        <taxon>Paenibacillus</taxon>
    </lineage>
</organism>
<evidence type="ECO:0000256" key="2">
    <source>
        <dbReference type="ARBA" id="ARBA00022771"/>
    </source>
</evidence>
<dbReference type="InterPro" id="IPR016694">
    <property type="entry name" value="UCP017292"/>
</dbReference>
<dbReference type="Pfam" id="PF05495">
    <property type="entry name" value="zf-CHY"/>
    <property type="match status" value="1"/>
</dbReference>
<dbReference type="InterPro" id="IPR052604">
    <property type="entry name" value="Mito_Tim_assembly_helper"/>
</dbReference>
<dbReference type="EMBL" id="SMRT01000015">
    <property type="protein sequence ID" value="TDF93751.1"/>
    <property type="molecule type" value="Genomic_DNA"/>
</dbReference>
<evidence type="ECO:0000256" key="1">
    <source>
        <dbReference type="ARBA" id="ARBA00022723"/>
    </source>
</evidence>
<evidence type="ECO:0000313" key="5">
    <source>
        <dbReference type="EMBL" id="TDF93751.1"/>
    </source>
</evidence>
<dbReference type="PANTHER" id="PTHR28082:SF1">
    <property type="entry name" value="HELPER OF TIM PROTEIN 13"/>
    <property type="match status" value="1"/>
</dbReference>
<dbReference type="Proteomes" id="UP000295636">
    <property type="component" value="Unassembled WGS sequence"/>
</dbReference>
<evidence type="ECO:0000256" key="3">
    <source>
        <dbReference type="ARBA" id="ARBA00022833"/>
    </source>
</evidence>
<dbReference type="RefSeq" id="WP_133233497.1">
    <property type="nucleotide sequence ID" value="NZ_SMRT01000015.1"/>
</dbReference>
<keyword evidence="1" id="KW-0479">Metal-binding</keyword>
<name>A0A4R5KEJ1_9BACL</name>
<reference evidence="5 6" key="1">
    <citation type="submission" date="2019-03" db="EMBL/GenBank/DDBJ databases">
        <title>This is whole genome sequence of Paenibacillus sp MS74 strain.</title>
        <authorList>
            <person name="Trinh H.N."/>
        </authorList>
    </citation>
    <scope>NUCLEOTIDE SEQUENCE [LARGE SCALE GENOMIC DNA]</scope>
    <source>
        <strain evidence="5 6">MS74</strain>
    </source>
</reference>
<keyword evidence="2" id="KW-0863">Zinc-finger</keyword>
<sequence>MIIFDGGEFQVSNARRQNYISVHGIKVYGVEVDHQTRCKHYHSNVDIIAIRFPCCDAYHPCYECHKEVADHPVARWSKDQTEEKAILCGACGHQLTIHEYVTSESACSACNANFNAGCRAHYHLYFDL</sequence>
<dbReference type="InterPro" id="IPR037274">
    <property type="entry name" value="Znf_CHY_sf"/>
</dbReference>
<protein>
    <recommendedName>
        <fullName evidence="4">CHY-type domain-containing protein</fullName>
    </recommendedName>
</protein>
<dbReference type="PROSITE" id="PS51266">
    <property type="entry name" value="ZF_CHY"/>
    <property type="match status" value="1"/>
</dbReference>
<dbReference type="GO" id="GO:0008270">
    <property type="term" value="F:zinc ion binding"/>
    <property type="evidence" value="ECO:0007669"/>
    <property type="project" value="UniProtKB-KW"/>
</dbReference>
<keyword evidence="3" id="KW-0862">Zinc</keyword>
<dbReference type="PIRSF" id="PIRSF017292">
    <property type="entry name" value="UCP017292_Znf_CHY"/>
    <property type="match status" value="1"/>
</dbReference>
<dbReference type="InterPro" id="IPR008913">
    <property type="entry name" value="Znf_CHY"/>
</dbReference>
<dbReference type="OrthoDB" id="882119at2"/>
<accession>A0A4R5KEJ1</accession>
<keyword evidence="6" id="KW-1185">Reference proteome</keyword>
<proteinExistence type="predicted"/>
<dbReference type="PANTHER" id="PTHR28082">
    <property type="entry name" value="ZINC FINGER PROTEIN"/>
    <property type="match status" value="1"/>
</dbReference>
<gene>
    <name evidence="5" type="ORF">E1757_25470</name>
</gene>
<comment type="caution">
    <text evidence="5">The sequence shown here is derived from an EMBL/GenBank/DDBJ whole genome shotgun (WGS) entry which is preliminary data.</text>
</comment>
<dbReference type="GO" id="GO:0045041">
    <property type="term" value="P:protein import into mitochondrial intermembrane space"/>
    <property type="evidence" value="ECO:0007669"/>
    <property type="project" value="TreeGrafter"/>
</dbReference>
<dbReference type="AlphaFoldDB" id="A0A4R5KEJ1"/>
<evidence type="ECO:0000259" key="4">
    <source>
        <dbReference type="PROSITE" id="PS51266"/>
    </source>
</evidence>